<dbReference type="InterPro" id="IPR050563">
    <property type="entry name" value="4-hydroxybenzoyl-CoA_TE"/>
</dbReference>
<proteinExistence type="inferred from homology"/>
<keyword evidence="2" id="KW-0378">Hydrolase</keyword>
<accession>A0A7Y0HFQ0</accession>
<name>A0A7Y0HFQ0_9PROT</name>
<comment type="similarity">
    <text evidence="1">Belongs to the 4-hydroxybenzoyl-CoA thioesterase family.</text>
</comment>
<dbReference type="RefSeq" id="WP_169625219.1">
    <property type="nucleotide sequence ID" value="NZ_JABBNT010000003.1"/>
</dbReference>
<evidence type="ECO:0000256" key="2">
    <source>
        <dbReference type="ARBA" id="ARBA00022801"/>
    </source>
</evidence>
<dbReference type="PANTHER" id="PTHR31793:SF27">
    <property type="entry name" value="NOVEL THIOESTERASE SUPERFAMILY DOMAIN AND SAPOSIN A-TYPE DOMAIN CONTAINING PROTEIN (0610012H03RIK)"/>
    <property type="match status" value="1"/>
</dbReference>
<comment type="caution">
    <text evidence="3">The sequence shown here is derived from an EMBL/GenBank/DDBJ whole genome shotgun (WGS) entry which is preliminary data.</text>
</comment>
<dbReference type="GO" id="GO:0047617">
    <property type="term" value="F:fatty acyl-CoA hydrolase activity"/>
    <property type="evidence" value="ECO:0007669"/>
    <property type="project" value="TreeGrafter"/>
</dbReference>
<reference evidence="3 4" key="1">
    <citation type="submission" date="2020-04" db="EMBL/GenBank/DDBJ databases">
        <title>Rhodospirillaceae bacterium KN72 isolated from deep sea.</title>
        <authorList>
            <person name="Zhang D.-C."/>
        </authorList>
    </citation>
    <scope>NUCLEOTIDE SEQUENCE [LARGE SCALE GENOMIC DNA]</scope>
    <source>
        <strain evidence="3 4">KN72</strain>
    </source>
</reference>
<dbReference type="Pfam" id="PF13279">
    <property type="entry name" value="4HBT_2"/>
    <property type="match status" value="1"/>
</dbReference>
<gene>
    <name evidence="3" type="ORF">HH303_10095</name>
</gene>
<dbReference type="Proteomes" id="UP000539372">
    <property type="component" value="Unassembled WGS sequence"/>
</dbReference>
<dbReference type="PANTHER" id="PTHR31793">
    <property type="entry name" value="4-HYDROXYBENZOYL-COA THIOESTERASE FAMILY MEMBER"/>
    <property type="match status" value="1"/>
</dbReference>
<evidence type="ECO:0000313" key="3">
    <source>
        <dbReference type="EMBL" id="NMM44828.1"/>
    </source>
</evidence>
<dbReference type="SUPFAM" id="SSF54637">
    <property type="entry name" value="Thioesterase/thiol ester dehydrase-isomerase"/>
    <property type="match status" value="1"/>
</dbReference>
<dbReference type="AlphaFoldDB" id="A0A7Y0HFQ0"/>
<evidence type="ECO:0000313" key="4">
    <source>
        <dbReference type="Proteomes" id="UP000539372"/>
    </source>
</evidence>
<organism evidence="3 4">
    <name type="scientific">Pacificispira spongiicola</name>
    <dbReference type="NCBI Taxonomy" id="2729598"/>
    <lineage>
        <taxon>Bacteria</taxon>
        <taxon>Pseudomonadati</taxon>
        <taxon>Pseudomonadota</taxon>
        <taxon>Alphaproteobacteria</taxon>
        <taxon>Rhodospirillales</taxon>
        <taxon>Rhodospirillaceae</taxon>
        <taxon>Pacificispira</taxon>
    </lineage>
</organism>
<evidence type="ECO:0000256" key="1">
    <source>
        <dbReference type="ARBA" id="ARBA00005953"/>
    </source>
</evidence>
<keyword evidence="4" id="KW-1185">Reference proteome</keyword>
<protein>
    <submittedName>
        <fullName evidence="3">Acyl-CoA thioesterase</fullName>
    </submittedName>
</protein>
<dbReference type="InterPro" id="IPR029069">
    <property type="entry name" value="HotDog_dom_sf"/>
</dbReference>
<dbReference type="Gene3D" id="3.10.129.10">
    <property type="entry name" value="Hotdog Thioesterase"/>
    <property type="match status" value="1"/>
</dbReference>
<sequence>MAAYETKRTILFEHCDPAGIVFFPRYFEMLNGVAEEWFDKAHGINFRVLHEDMRRGIPTVSMNDITFKAPSRLSDIVTFRYGVKALGNASLTIRFEIVGEDGGLRVSGDQTIVFVDMDKMKPVPFPDDLRASIEKYKI</sequence>
<dbReference type="EMBL" id="JABBNT010000003">
    <property type="protein sequence ID" value="NMM44828.1"/>
    <property type="molecule type" value="Genomic_DNA"/>
</dbReference>
<dbReference type="CDD" id="cd00586">
    <property type="entry name" value="4HBT"/>
    <property type="match status" value="1"/>
</dbReference>